<dbReference type="RefSeq" id="WP_254180096.1">
    <property type="nucleotide sequence ID" value="NZ_JANARS010000001.1"/>
</dbReference>
<feature type="active site" description="Proton acceptor; specific for D-alanine" evidence="4">
    <location>
        <position position="50"/>
    </location>
</feature>
<dbReference type="InterPro" id="IPR029066">
    <property type="entry name" value="PLP-binding_barrel"/>
</dbReference>
<comment type="catalytic activity">
    <reaction evidence="4">
        <text>L-alanine = D-alanine</text>
        <dbReference type="Rhea" id="RHEA:20249"/>
        <dbReference type="ChEBI" id="CHEBI:57416"/>
        <dbReference type="ChEBI" id="CHEBI:57972"/>
        <dbReference type="EC" id="5.1.1.1"/>
    </reaction>
</comment>
<dbReference type="Pfam" id="PF01168">
    <property type="entry name" value="Ala_racemase_N"/>
    <property type="match status" value="1"/>
</dbReference>
<accession>A0ABT1KT04</accession>
<evidence type="ECO:0000256" key="1">
    <source>
        <dbReference type="ARBA" id="ARBA00001933"/>
    </source>
</evidence>
<dbReference type="NCBIfam" id="TIGR00492">
    <property type="entry name" value="alr"/>
    <property type="match status" value="1"/>
</dbReference>
<dbReference type="EC" id="5.1.1.1" evidence="4"/>
<dbReference type="GO" id="GO:0008784">
    <property type="term" value="F:alanine racemase activity"/>
    <property type="evidence" value="ECO:0007669"/>
    <property type="project" value="UniProtKB-EC"/>
</dbReference>
<gene>
    <name evidence="6" type="primary">alr</name>
    <name evidence="6" type="ORF">NCI01_03620</name>
</gene>
<dbReference type="SUPFAM" id="SSF50621">
    <property type="entry name" value="Alanine racemase C-terminal domain-like"/>
    <property type="match status" value="1"/>
</dbReference>
<protein>
    <recommendedName>
        <fullName evidence="4">Alanine racemase</fullName>
        <ecNumber evidence="4">5.1.1.1</ecNumber>
    </recommendedName>
</protein>
<proteinExistence type="inferred from homology"/>
<feature type="binding site" evidence="4">
    <location>
        <position position="328"/>
    </location>
    <ligand>
        <name>substrate</name>
    </ligand>
</feature>
<dbReference type="PRINTS" id="PR00992">
    <property type="entry name" value="ALARACEMASE"/>
</dbReference>
<dbReference type="PANTHER" id="PTHR30511:SF0">
    <property type="entry name" value="ALANINE RACEMASE, CATABOLIC-RELATED"/>
    <property type="match status" value="1"/>
</dbReference>
<evidence type="ECO:0000256" key="3">
    <source>
        <dbReference type="ARBA" id="ARBA00023235"/>
    </source>
</evidence>
<dbReference type="SUPFAM" id="SSF51419">
    <property type="entry name" value="PLP-binding barrel"/>
    <property type="match status" value="1"/>
</dbReference>
<dbReference type="InterPro" id="IPR011079">
    <property type="entry name" value="Ala_racemase_C"/>
</dbReference>
<feature type="binding site" evidence="4">
    <location>
        <position position="148"/>
    </location>
    <ligand>
        <name>substrate</name>
    </ligand>
</feature>
<name>A0ABT1KT04_9ACTN</name>
<comment type="pathway">
    <text evidence="4">Amino-acid biosynthesis; D-alanine biosynthesis; D-alanine from L-alanine: step 1/1.</text>
</comment>
<dbReference type="EMBL" id="JANARS010000001">
    <property type="protein sequence ID" value="MCP3420875.1"/>
    <property type="molecule type" value="Genomic_DNA"/>
</dbReference>
<sequence>MHTSIETSASPQSVDPALAAWREVDLDAIGRNVRALADIAAPASLMVVIKADAYSHGSVEVARAAVASGADHLGVAVLEEAFELRSAGITAPVLAWLAGPGARYAEAVACDVSLAAYSCAQVEEIARAAASVGGRAQVHLKAETGMWRGGAAAGEWRELVDLAGRLQRRGTVDVVGVWSHLACADEPRSSSNDAQLRLFLDAVEVAGRAGLEPSWRHLANSAATLSRPDMHFDLVRCGLAVYGVDPLAGHGATVGLEQAMTLKGTVTHVKEAPAGAGVSYGHTYRTSTATRLALVPLGYADGIPVAPGTAVRAGWRGHPVPLAGRVCMDQLVVDVGDLPVQPGDEVTLLGPGRDGEHTVRRWSDLTGRSTYELLTGLDRRRVPLAHVRRT</sequence>
<feature type="modified residue" description="N6-(pyridoxal phosphate)lysine" evidence="4">
    <location>
        <position position="50"/>
    </location>
</feature>
<dbReference type="InterPro" id="IPR001608">
    <property type="entry name" value="Ala_racemase_N"/>
</dbReference>
<keyword evidence="7" id="KW-1185">Reference proteome</keyword>
<dbReference type="Proteomes" id="UP001204524">
    <property type="component" value="Unassembled WGS sequence"/>
</dbReference>
<dbReference type="Pfam" id="PF00842">
    <property type="entry name" value="Ala_racemase_C"/>
    <property type="match status" value="1"/>
</dbReference>
<dbReference type="HAMAP" id="MF_01201">
    <property type="entry name" value="Ala_racemase"/>
    <property type="match status" value="1"/>
</dbReference>
<evidence type="ECO:0000313" key="6">
    <source>
        <dbReference type="EMBL" id="MCP3420875.1"/>
    </source>
</evidence>
<keyword evidence="2 4" id="KW-0663">Pyridoxal phosphate</keyword>
<evidence type="ECO:0000259" key="5">
    <source>
        <dbReference type="SMART" id="SM01005"/>
    </source>
</evidence>
<keyword evidence="3 4" id="KW-0413">Isomerase</keyword>
<dbReference type="InterPro" id="IPR009006">
    <property type="entry name" value="Ala_racemase/Decarboxylase_C"/>
</dbReference>
<dbReference type="InterPro" id="IPR000821">
    <property type="entry name" value="Ala_racemase"/>
</dbReference>
<evidence type="ECO:0000256" key="2">
    <source>
        <dbReference type="ARBA" id="ARBA00022898"/>
    </source>
</evidence>
<evidence type="ECO:0000313" key="7">
    <source>
        <dbReference type="Proteomes" id="UP001204524"/>
    </source>
</evidence>
<dbReference type="Gene3D" id="2.40.37.10">
    <property type="entry name" value="Lyase, Ornithine Decarboxylase, Chain A, domain 1"/>
    <property type="match status" value="1"/>
</dbReference>
<dbReference type="SMART" id="SM01005">
    <property type="entry name" value="Ala_racemase_C"/>
    <property type="match status" value="1"/>
</dbReference>
<feature type="domain" description="Alanine racemase C-terminal" evidence="5">
    <location>
        <begin position="259"/>
        <end position="387"/>
    </location>
</feature>
<organism evidence="6 7">
    <name type="scientific">Nocardioides pinisoli</name>
    <dbReference type="NCBI Taxonomy" id="2950279"/>
    <lineage>
        <taxon>Bacteria</taxon>
        <taxon>Bacillati</taxon>
        <taxon>Actinomycetota</taxon>
        <taxon>Actinomycetes</taxon>
        <taxon>Propionibacteriales</taxon>
        <taxon>Nocardioidaceae</taxon>
        <taxon>Nocardioides</taxon>
    </lineage>
</organism>
<comment type="cofactor">
    <cofactor evidence="1 4">
        <name>pyridoxal 5'-phosphate</name>
        <dbReference type="ChEBI" id="CHEBI:597326"/>
    </cofactor>
</comment>
<comment type="caution">
    <text evidence="6">The sequence shown here is derived from an EMBL/GenBank/DDBJ whole genome shotgun (WGS) entry which is preliminary data.</text>
</comment>
<reference evidence="6 7" key="1">
    <citation type="submission" date="2022-06" db="EMBL/GenBank/DDBJ databases">
        <authorList>
            <person name="So Y."/>
        </authorList>
    </citation>
    <scope>NUCLEOTIDE SEQUENCE [LARGE SCALE GENOMIC DNA]</scope>
    <source>
        <strain evidence="6 7">STR3</strain>
    </source>
</reference>
<dbReference type="Gene3D" id="3.20.20.10">
    <property type="entry name" value="Alanine racemase"/>
    <property type="match status" value="1"/>
</dbReference>
<feature type="active site" description="Proton acceptor; specific for L-alanine" evidence="4">
    <location>
        <position position="280"/>
    </location>
</feature>
<evidence type="ECO:0000256" key="4">
    <source>
        <dbReference type="HAMAP-Rule" id="MF_01201"/>
    </source>
</evidence>
<dbReference type="PANTHER" id="PTHR30511">
    <property type="entry name" value="ALANINE RACEMASE"/>
    <property type="match status" value="1"/>
</dbReference>
<comment type="function">
    <text evidence="4">Catalyzes the interconversion of L-alanine and D-alanine. May also act on other amino acids.</text>
</comment>
<dbReference type="CDD" id="cd00430">
    <property type="entry name" value="PLPDE_III_AR"/>
    <property type="match status" value="1"/>
</dbReference>
<comment type="similarity">
    <text evidence="4">Belongs to the alanine racemase family.</text>
</comment>